<feature type="transmembrane region" description="Helical" evidence="9">
    <location>
        <begin position="94"/>
        <end position="116"/>
    </location>
</feature>
<evidence type="ECO:0000256" key="2">
    <source>
        <dbReference type="ARBA" id="ARBA00005551"/>
    </source>
</evidence>
<dbReference type="EMBL" id="CP003620">
    <property type="protein sequence ID" value="AFZ11845.1"/>
    <property type="molecule type" value="Genomic_DNA"/>
</dbReference>
<comment type="similarity">
    <text evidence="2">Belongs to the monovalent cation:proton antiporter 2 (CPA2) transporter (TC 2.A.37) family.</text>
</comment>
<evidence type="ECO:0000313" key="13">
    <source>
        <dbReference type="Proteomes" id="UP000010472"/>
    </source>
</evidence>
<dbReference type="KEGG" id="cep:Cri9333_0930"/>
<keyword evidence="6 9" id="KW-1133">Transmembrane helix</keyword>
<dbReference type="GO" id="GO:1902600">
    <property type="term" value="P:proton transmembrane transport"/>
    <property type="evidence" value="ECO:0007669"/>
    <property type="project" value="InterPro"/>
</dbReference>
<dbReference type="SUPFAM" id="SSF52402">
    <property type="entry name" value="Adenine nucleotide alpha hydrolases-like"/>
    <property type="match status" value="2"/>
</dbReference>
<evidence type="ECO:0000256" key="3">
    <source>
        <dbReference type="ARBA" id="ARBA00022448"/>
    </source>
</evidence>
<evidence type="ECO:0000256" key="9">
    <source>
        <dbReference type="SAM" id="Phobius"/>
    </source>
</evidence>
<dbReference type="STRING" id="1173022.Cri9333_0930"/>
<feature type="domain" description="UspA" evidence="10">
    <location>
        <begin position="558"/>
        <end position="681"/>
    </location>
</feature>
<dbReference type="GO" id="GO:0015297">
    <property type="term" value="F:antiporter activity"/>
    <property type="evidence" value="ECO:0007669"/>
    <property type="project" value="UniProtKB-KW"/>
</dbReference>
<keyword evidence="4" id="KW-0050">Antiport</keyword>
<keyword evidence="8 9" id="KW-0472">Membrane</keyword>
<dbReference type="GO" id="GO:0016020">
    <property type="term" value="C:membrane"/>
    <property type="evidence" value="ECO:0007669"/>
    <property type="project" value="UniProtKB-SubCell"/>
</dbReference>
<evidence type="ECO:0000256" key="6">
    <source>
        <dbReference type="ARBA" id="ARBA00022989"/>
    </source>
</evidence>
<gene>
    <name evidence="12" type="ORF">Cri9333_0930</name>
</gene>
<dbReference type="HOGENOM" id="CLU_017738_0_0_3"/>
<dbReference type="Gene3D" id="3.40.50.12370">
    <property type="match status" value="1"/>
</dbReference>
<feature type="transmembrane region" description="Helical" evidence="9">
    <location>
        <begin position="37"/>
        <end position="56"/>
    </location>
</feature>
<keyword evidence="3" id="KW-0813">Transport</keyword>
<accession>K9VXF6</accession>
<comment type="subcellular location">
    <subcellularLocation>
        <location evidence="1">Membrane</location>
        <topology evidence="1">Multi-pass membrane protein</topology>
    </subcellularLocation>
</comment>
<evidence type="ECO:0000259" key="11">
    <source>
        <dbReference type="Pfam" id="PF00999"/>
    </source>
</evidence>
<dbReference type="eggNOG" id="COG0589">
    <property type="taxonomic scope" value="Bacteria"/>
</dbReference>
<feature type="transmembrane region" description="Helical" evidence="9">
    <location>
        <begin position="223"/>
        <end position="241"/>
    </location>
</feature>
<dbReference type="InterPro" id="IPR038770">
    <property type="entry name" value="Na+/solute_symporter_sf"/>
</dbReference>
<evidence type="ECO:0000313" key="12">
    <source>
        <dbReference type="EMBL" id="AFZ11845.1"/>
    </source>
</evidence>
<keyword evidence="5 9" id="KW-0812">Transmembrane</keyword>
<evidence type="ECO:0000256" key="7">
    <source>
        <dbReference type="ARBA" id="ARBA00023065"/>
    </source>
</evidence>
<reference evidence="12 13" key="1">
    <citation type="submission" date="2012-06" db="EMBL/GenBank/DDBJ databases">
        <title>Finished chromosome of genome of Crinalium epipsammum PCC 9333.</title>
        <authorList>
            <consortium name="US DOE Joint Genome Institute"/>
            <person name="Gugger M."/>
            <person name="Coursin T."/>
            <person name="Rippka R."/>
            <person name="Tandeau De Marsac N."/>
            <person name="Huntemann M."/>
            <person name="Wei C.-L."/>
            <person name="Han J."/>
            <person name="Detter J.C."/>
            <person name="Han C."/>
            <person name="Tapia R."/>
            <person name="Davenport K."/>
            <person name="Daligault H."/>
            <person name="Erkkila T."/>
            <person name="Gu W."/>
            <person name="Munk A.C.C."/>
            <person name="Teshima H."/>
            <person name="Xu Y."/>
            <person name="Chain P."/>
            <person name="Chen A."/>
            <person name="Krypides N."/>
            <person name="Mavromatis K."/>
            <person name="Markowitz V."/>
            <person name="Szeto E."/>
            <person name="Ivanova N."/>
            <person name="Mikhailova N."/>
            <person name="Ovchinnikova G."/>
            <person name="Pagani I."/>
            <person name="Pati A."/>
            <person name="Goodwin L."/>
            <person name="Peters L."/>
            <person name="Pitluck S."/>
            <person name="Woyke T."/>
            <person name="Kerfeld C."/>
        </authorList>
    </citation>
    <scope>NUCLEOTIDE SEQUENCE [LARGE SCALE GENOMIC DNA]</scope>
    <source>
        <strain evidence="12 13">PCC 9333</strain>
    </source>
</reference>
<evidence type="ECO:0000256" key="1">
    <source>
        <dbReference type="ARBA" id="ARBA00004141"/>
    </source>
</evidence>
<dbReference type="Pfam" id="PF00999">
    <property type="entry name" value="Na_H_Exchanger"/>
    <property type="match status" value="1"/>
</dbReference>
<keyword evidence="7" id="KW-0406">Ion transport</keyword>
<name>K9VXF6_9CYAN</name>
<feature type="transmembrane region" description="Helical" evidence="9">
    <location>
        <begin position="370"/>
        <end position="393"/>
    </location>
</feature>
<proteinExistence type="inferred from homology"/>
<dbReference type="PATRIC" id="fig|1173022.3.peg.1009"/>
<dbReference type="eggNOG" id="COG0475">
    <property type="taxonomic scope" value="Bacteria"/>
</dbReference>
<feature type="transmembrane region" description="Helical" evidence="9">
    <location>
        <begin position="183"/>
        <end position="202"/>
    </location>
</feature>
<feature type="domain" description="UspA" evidence="10">
    <location>
        <begin position="419"/>
        <end position="550"/>
    </location>
</feature>
<organism evidence="12 13">
    <name type="scientific">Crinalium epipsammum PCC 9333</name>
    <dbReference type="NCBI Taxonomy" id="1173022"/>
    <lineage>
        <taxon>Bacteria</taxon>
        <taxon>Bacillati</taxon>
        <taxon>Cyanobacteriota</taxon>
        <taxon>Cyanophyceae</taxon>
        <taxon>Gomontiellales</taxon>
        <taxon>Gomontiellaceae</taxon>
        <taxon>Crinalium</taxon>
    </lineage>
</organism>
<evidence type="ECO:0000256" key="5">
    <source>
        <dbReference type="ARBA" id="ARBA00022692"/>
    </source>
</evidence>
<feature type="transmembrane region" description="Helical" evidence="9">
    <location>
        <begin position="153"/>
        <end position="177"/>
    </location>
</feature>
<evidence type="ECO:0000256" key="8">
    <source>
        <dbReference type="ARBA" id="ARBA00023136"/>
    </source>
</evidence>
<protein>
    <submittedName>
        <fullName evidence="12">Transporter, CPA2 family</fullName>
    </submittedName>
</protein>
<evidence type="ECO:0000259" key="10">
    <source>
        <dbReference type="Pfam" id="PF00582"/>
    </source>
</evidence>
<dbReference type="OrthoDB" id="9793589at2"/>
<evidence type="ECO:0000256" key="4">
    <source>
        <dbReference type="ARBA" id="ARBA00022449"/>
    </source>
</evidence>
<feature type="transmembrane region" description="Helical" evidence="9">
    <location>
        <begin position="302"/>
        <end position="325"/>
    </location>
</feature>
<dbReference type="PANTHER" id="PTHR43562">
    <property type="entry name" value="NAPA-TYPE SODIUM/HYDROGEN ANTIPORTER"/>
    <property type="match status" value="1"/>
</dbReference>
<sequence length="706" mass="76313">MESITEVLTKEPIVPFAILLVVILTVPILFERLKLPGLVGLLVAGVVLGPNGLGLLNKEAETMKLLSDIGLVYLMFVAGLEVDIQQFRKTKHRSAGFGTFTFIVPLIFGTIVGRIFGFDWNASILIGSLFASHTLLAYPIVSRLGVVNNEAVTVTIGATIFTDVGALLVLAICIGIHAGDFTAFKLFTLLGSLVIYSALVLFGFDWAGKEFFKRSGDQEGNQFLFVLLALFLASVGAQLIGVEKIVGAFLAGLAVNDVLGEGQVKEKVVFVGSVLFIPIFFVDMGLLINVPNFIKSVSSFSSATWLTLAVVVGLIGSKFLAALLAKFVYRYNWQEMLTMWSLSLPQVAATLAATLVGYRAGILSEAVLNSVLVLMLVTATLGPVITAKVAVGLPVAETTPATSVTVVEGETVKENKQYTVIVPVSNPETERNLIEMAALVARHTAGTIVPLSLVKAHVNMDAPDLEMSFQKGDKLLTNATQLSRELGVEAEPLLRIDDDIAQGISRASRENNANLIVMGWGQRTGLRARMFGNVIDSVLWSAHCPVAVTRLLDSPSNIKRILVPIDSLTSQAVRPVQFAQMLVDGNQPNITLLHVCDRRTTPAKVAWNRSQLSLLASKWVPEGNFEVEIIPHDDITRAIMNTVQPSDLVILRSQRQRTAAGLAISDVTARLAQQLTCSVVMLGEPQRAVASTPANKERRRFIPKNV</sequence>
<dbReference type="InterPro" id="IPR006153">
    <property type="entry name" value="Cation/H_exchanger_TM"/>
</dbReference>
<dbReference type="Pfam" id="PF00582">
    <property type="entry name" value="Usp"/>
    <property type="match status" value="2"/>
</dbReference>
<feature type="transmembrane region" description="Helical" evidence="9">
    <location>
        <begin position="122"/>
        <end position="141"/>
    </location>
</feature>
<feature type="transmembrane region" description="Helical" evidence="9">
    <location>
        <begin position="268"/>
        <end position="290"/>
    </location>
</feature>
<feature type="domain" description="Cation/H+ exchanger transmembrane" evidence="11">
    <location>
        <begin position="21"/>
        <end position="386"/>
    </location>
</feature>
<feature type="transmembrane region" description="Helical" evidence="9">
    <location>
        <begin position="337"/>
        <end position="358"/>
    </location>
</feature>
<dbReference type="PANTHER" id="PTHR43562:SF4">
    <property type="entry name" value="NA(+)_H(+) ANTIPORTER NHAS5"/>
    <property type="match status" value="1"/>
</dbReference>
<dbReference type="InterPro" id="IPR006016">
    <property type="entry name" value="UspA"/>
</dbReference>
<dbReference type="Proteomes" id="UP000010472">
    <property type="component" value="Chromosome"/>
</dbReference>
<dbReference type="AlphaFoldDB" id="K9VXF6"/>
<dbReference type="Gene3D" id="1.20.1530.20">
    <property type="match status" value="1"/>
</dbReference>
<keyword evidence="13" id="KW-1185">Reference proteome</keyword>
<feature type="transmembrane region" description="Helical" evidence="9">
    <location>
        <begin position="12"/>
        <end position="30"/>
    </location>
</feature>